<reference evidence="4" key="1">
    <citation type="submission" date="2016-06" db="EMBL/GenBank/DDBJ databases">
        <authorList>
            <person name="Varghese N."/>
            <person name="Submissions Spin"/>
        </authorList>
    </citation>
    <scope>NUCLEOTIDE SEQUENCE [LARGE SCALE GENOMIC DNA]</scope>
    <source>
        <strain evidence="4">DSM 45246</strain>
    </source>
</reference>
<proteinExistence type="predicted"/>
<gene>
    <name evidence="3" type="ORF">GA0070214_106139</name>
</gene>
<keyword evidence="2" id="KW-1133">Transmembrane helix</keyword>
<feature type="compositionally biased region" description="Polar residues" evidence="1">
    <location>
        <begin position="227"/>
        <end position="237"/>
    </location>
</feature>
<feature type="transmembrane region" description="Helical" evidence="2">
    <location>
        <begin position="157"/>
        <end position="175"/>
    </location>
</feature>
<feature type="region of interest" description="Disordered" evidence="1">
    <location>
        <begin position="184"/>
        <end position="252"/>
    </location>
</feature>
<keyword evidence="4" id="KW-1185">Reference proteome</keyword>
<feature type="compositionally biased region" description="Basic and acidic residues" evidence="1">
    <location>
        <begin position="240"/>
        <end position="252"/>
    </location>
</feature>
<dbReference type="EMBL" id="FMCS01000006">
    <property type="protein sequence ID" value="SCF09167.1"/>
    <property type="molecule type" value="Genomic_DNA"/>
</dbReference>
<feature type="compositionally biased region" description="Low complexity" evidence="1">
    <location>
        <begin position="195"/>
        <end position="204"/>
    </location>
</feature>
<accession>A0A1C4XL27</accession>
<evidence type="ECO:0000313" key="3">
    <source>
        <dbReference type="EMBL" id="SCF09167.1"/>
    </source>
</evidence>
<protein>
    <submittedName>
        <fullName evidence="3">Uncharacterized protein</fullName>
    </submittedName>
</protein>
<feature type="transmembrane region" description="Helical" evidence="2">
    <location>
        <begin position="20"/>
        <end position="42"/>
    </location>
</feature>
<dbReference type="AlphaFoldDB" id="A0A1C4XL27"/>
<feature type="transmembrane region" description="Helical" evidence="2">
    <location>
        <begin position="62"/>
        <end position="90"/>
    </location>
</feature>
<organism evidence="3 4">
    <name type="scientific">Micromonospora chaiyaphumensis</name>
    <dbReference type="NCBI Taxonomy" id="307119"/>
    <lineage>
        <taxon>Bacteria</taxon>
        <taxon>Bacillati</taxon>
        <taxon>Actinomycetota</taxon>
        <taxon>Actinomycetes</taxon>
        <taxon>Micromonosporales</taxon>
        <taxon>Micromonosporaceae</taxon>
        <taxon>Micromonospora</taxon>
    </lineage>
</organism>
<evidence type="ECO:0000313" key="4">
    <source>
        <dbReference type="Proteomes" id="UP000199629"/>
    </source>
</evidence>
<keyword evidence="2" id="KW-0812">Transmembrane</keyword>
<name>A0A1C4XL27_9ACTN</name>
<evidence type="ECO:0000256" key="1">
    <source>
        <dbReference type="SAM" id="MobiDB-lite"/>
    </source>
</evidence>
<dbReference type="Proteomes" id="UP000199629">
    <property type="component" value="Unassembled WGS sequence"/>
</dbReference>
<evidence type="ECO:0000256" key="2">
    <source>
        <dbReference type="SAM" id="Phobius"/>
    </source>
</evidence>
<feature type="transmembrane region" description="Helical" evidence="2">
    <location>
        <begin position="102"/>
        <end position="125"/>
    </location>
</feature>
<sequence length="252" mass="25714">MTDSSPAPGRARPGVVAASFYLLLLFALTQLIGLIATIAVAGKLREGFERAFEGTTTGAQDVGTFVVGFTIGTAALLLVLSLVLVVLGLFNNRGSNGTRITTWVLGGILICCLGGSLISGATGAVGGNTGGDGPSAEEIQRSLNDALPSWYTPVNTLLGVLGLLSLLVALILLALPKANEFFRKPKQGWEPPVPGAAYPAEPGYPQTPGYPQAPGYPTTPGHPGQSAPGQPGQTGPSPESGERRDGEPPSAS</sequence>
<dbReference type="RefSeq" id="WP_091264445.1">
    <property type="nucleotide sequence ID" value="NZ_FMCS01000006.1"/>
</dbReference>
<keyword evidence="2" id="KW-0472">Membrane</keyword>